<feature type="region of interest" description="Disordered" evidence="2">
    <location>
        <begin position="1"/>
        <end position="56"/>
    </location>
</feature>
<sequence length="146" mass="16826">MPEEAFGWQSRKLSEPLSVPETSRSILPLPSKPFSRSEALSHQSPSDSEQSSRVSHLTRELWDTRRHLMAMQAREKVILEDLDKLGARPQIPAFEDVSKLKAELRQERTDRLRAERALRDVERECREPFVVPALFQAFMNIAELSS</sequence>
<accession>A0A0D0DVA5</accession>
<protein>
    <submittedName>
        <fullName evidence="3">Uncharacterized protein</fullName>
    </submittedName>
</protein>
<evidence type="ECO:0000313" key="4">
    <source>
        <dbReference type="Proteomes" id="UP000054538"/>
    </source>
</evidence>
<dbReference type="EMBL" id="KN824886">
    <property type="protein sequence ID" value="KIK98633.1"/>
    <property type="molecule type" value="Genomic_DNA"/>
</dbReference>
<reference evidence="3 4" key="1">
    <citation type="submission" date="2014-04" db="EMBL/GenBank/DDBJ databases">
        <authorList>
            <consortium name="DOE Joint Genome Institute"/>
            <person name="Kuo A."/>
            <person name="Kohler A."/>
            <person name="Jargeat P."/>
            <person name="Nagy L.G."/>
            <person name="Floudas D."/>
            <person name="Copeland A."/>
            <person name="Barry K.W."/>
            <person name="Cichocki N."/>
            <person name="Veneault-Fourrey C."/>
            <person name="LaButti K."/>
            <person name="Lindquist E.A."/>
            <person name="Lipzen A."/>
            <person name="Lundell T."/>
            <person name="Morin E."/>
            <person name="Murat C."/>
            <person name="Sun H."/>
            <person name="Tunlid A."/>
            <person name="Henrissat B."/>
            <person name="Grigoriev I.V."/>
            <person name="Hibbett D.S."/>
            <person name="Martin F."/>
            <person name="Nordberg H.P."/>
            <person name="Cantor M.N."/>
            <person name="Hua S.X."/>
        </authorList>
    </citation>
    <scope>NUCLEOTIDE SEQUENCE [LARGE SCALE GENOMIC DNA]</scope>
    <source>
        <strain evidence="3 4">Ve08.2h10</strain>
    </source>
</reference>
<feature type="coiled-coil region" evidence="1">
    <location>
        <begin position="97"/>
        <end position="124"/>
    </location>
</feature>
<dbReference type="Proteomes" id="UP000054538">
    <property type="component" value="Unassembled WGS sequence"/>
</dbReference>
<dbReference type="InParanoid" id="A0A0D0DVA5"/>
<organism evidence="3 4">
    <name type="scientific">Paxillus rubicundulus Ve08.2h10</name>
    <dbReference type="NCBI Taxonomy" id="930991"/>
    <lineage>
        <taxon>Eukaryota</taxon>
        <taxon>Fungi</taxon>
        <taxon>Dikarya</taxon>
        <taxon>Basidiomycota</taxon>
        <taxon>Agaricomycotina</taxon>
        <taxon>Agaricomycetes</taxon>
        <taxon>Agaricomycetidae</taxon>
        <taxon>Boletales</taxon>
        <taxon>Paxilineae</taxon>
        <taxon>Paxillaceae</taxon>
        <taxon>Paxillus</taxon>
    </lineage>
</organism>
<evidence type="ECO:0000256" key="2">
    <source>
        <dbReference type="SAM" id="MobiDB-lite"/>
    </source>
</evidence>
<dbReference type="AlphaFoldDB" id="A0A0D0DVA5"/>
<keyword evidence="1" id="KW-0175">Coiled coil</keyword>
<feature type="compositionally biased region" description="Low complexity" evidence="2">
    <location>
        <begin position="41"/>
        <end position="55"/>
    </location>
</feature>
<name>A0A0D0DVA5_9AGAM</name>
<keyword evidence="4" id="KW-1185">Reference proteome</keyword>
<proteinExistence type="predicted"/>
<gene>
    <name evidence="3" type="ORF">PAXRUDRAFT_31060</name>
</gene>
<dbReference type="HOGENOM" id="CLU_148820_0_0_1"/>
<evidence type="ECO:0000256" key="1">
    <source>
        <dbReference type="SAM" id="Coils"/>
    </source>
</evidence>
<dbReference type="OrthoDB" id="3070390at2759"/>
<reference evidence="4" key="2">
    <citation type="submission" date="2015-01" db="EMBL/GenBank/DDBJ databases">
        <title>Evolutionary Origins and Diversification of the Mycorrhizal Mutualists.</title>
        <authorList>
            <consortium name="DOE Joint Genome Institute"/>
            <consortium name="Mycorrhizal Genomics Consortium"/>
            <person name="Kohler A."/>
            <person name="Kuo A."/>
            <person name="Nagy L.G."/>
            <person name="Floudas D."/>
            <person name="Copeland A."/>
            <person name="Barry K.W."/>
            <person name="Cichocki N."/>
            <person name="Veneault-Fourrey C."/>
            <person name="LaButti K."/>
            <person name="Lindquist E.A."/>
            <person name="Lipzen A."/>
            <person name="Lundell T."/>
            <person name="Morin E."/>
            <person name="Murat C."/>
            <person name="Riley R."/>
            <person name="Ohm R."/>
            <person name="Sun H."/>
            <person name="Tunlid A."/>
            <person name="Henrissat B."/>
            <person name="Grigoriev I.V."/>
            <person name="Hibbett D.S."/>
            <person name="Martin F."/>
        </authorList>
    </citation>
    <scope>NUCLEOTIDE SEQUENCE [LARGE SCALE GENOMIC DNA]</scope>
    <source>
        <strain evidence="4">Ve08.2h10</strain>
    </source>
</reference>
<evidence type="ECO:0000313" key="3">
    <source>
        <dbReference type="EMBL" id="KIK98633.1"/>
    </source>
</evidence>
<dbReference type="STRING" id="930991.A0A0D0DVA5"/>